<dbReference type="Proteomes" id="UP000041254">
    <property type="component" value="Unassembled WGS sequence"/>
</dbReference>
<name>A0A0G4FGD9_VITBC</name>
<organism evidence="1 2">
    <name type="scientific">Vitrella brassicaformis (strain CCMP3155)</name>
    <dbReference type="NCBI Taxonomy" id="1169540"/>
    <lineage>
        <taxon>Eukaryota</taxon>
        <taxon>Sar</taxon>
        <taxon>Alveolata</taxon>
        <taxon>Colpodellida</taxon>
        <taxon>Vitrellaceae</taxon>
        <taxon>Vitrella</taxon>
    </lineage>
</organism>
<accession>A0A0G4FGD9</accession>
<protein>
    <submittedName>
        <fullName evidence="1">Uncharacterized protein</fullName>
    </submittedName>
</protein>
<evidence type="ECO:0000313" key="2">
    <source>
        <dbReference type="Proteomes" id="UP000041254"/>
    </source>
</evidence>
<keyword evidence="2" id="KW-1185">Reference proteome</keyword>
<dbReference type="PhylomeDB" id="A0A0G4FGD9"/>
<dbReference type="AlphaFoldDB" id="A0A0G4FGD9"/>
<dbReference type="VEuPathDB" id="CryptoDB:Vbra_15328"/>
<dbReference type="EMBL" id="CDMY01000433">
    <property type="protein sequence ID" value="CEM12129.1"/>
    <property type="molecule type" value="Genomic_DNA"/>
</dbReference>
<proteinExistence type="predicted"/>
<gene>
    <name evidence="1" type="ORF">Vbra_15328</name>
</gene>
<evidence type="ECO:0000313" key="1">
    <source>
        <dbReference type="EMBL" id="CEM12129.1"/>
    </source>
</evidence>
<reference evidence="1 2" key="1">
    <citation type="submission" date="2014-11" db="EMBL/GenBank/DDBJ databases">
        <authorList>
            <person name="Zhu J."/>
            <person name="Qi W."/>
            <person name="Song R."/>
        </authorList>
    </citation>
    <scope>NUCLEOTIDE SEQUENCE [LARGE SCALE GENOMIC DNA]</scope>
</reference>
<dbReference type="InParanoid" id="A0A0G4FGD9"/>
<sequence length="107" mass="11216">MMFATTKMEGGTKVWGAGAGDVEGCPEQYTCVLGTAFVDRKHSIAYGIGICHLAADACEASTKTKDKDGEPLCFDKKAVTDQTIQTCGPKESSPLTHKLLGKSAVGC</sequence>